<keyword evidence="1" id="KW-0732">Signal</keyword>
<dbReference type="InterPro" id="IPR056284">
    <property type="entry name" value="AIR9-like_A9"/>
</dbReference>
<dbReference type="EMBL" id="FQYX01000039">
    <property type="protein sequence ID" value="SHJ80538.1"/>
    <property type="molecule type" value="Genomic_DNA"/>
</dbReference>
<dbReference type="Pfam" id="PF13573">
    <property type="entry name" value="SprB"/>
    <property type="match status" value="1"/>
</dbReference>
<feature type="domain" description="AIR9-like A9" evidence="2">
    <location>
        <begin position="1278"/>
        <end position="1353"/>
    </location>
</feature>
<evidence type="ECO:0000259" key="2">
    <source>
        <dbReference type="Pfam" id="PF23197"/>
    </source>
</evidence>
<dbReference type="STRING" id="558155.SAMN04487911_13921"/>
<dbReference type="InterPro" id="IPR025667">
    <property type="entry name" value="SprB_repeat"/>
</dbReference>
<sequence>MKKTTTKIPVLFFLFVLLHSLNVFAQSTYILDYASESITNNVNDYTIAAGLTSPTNFTIDWGNGGELPGTYTNALVKVVPEGIIPVDRGTLGANDGWGFNAKSWGLQLTADNNFSVDALKLGRRSAGNSNRNDFTISGYKDGQLTVSQTLTWTVYGASDLEVFTRGTGSWIANPAWNNIDKLVVSWPDPQKDLTDYQEIAVINISVSDPVAANSTPTVTTLVTSSITATGATLNGDVTDDGGAMVTERGFVYGTNSNPTIGDGRSISVAVGNGIGTYNEAINGLLATTTYYVRAYAINSEGTNYGSEKSFSTLSSPFENFSWSADDLTAGATGVTYTFSYTTVTAMSGAYDAILYALQSVNSGWNTENVSVEDVSVTIDGVKRAVSNVWTGSASSSNRVFIGLTDPLVPAGSEVSVTIGDVINNSTVASYPWKWIRTANGGGHQIDEAESPDPIVLTAPTAKGAITITNAPSDPSSDWLLSEGKLIPLVDGAKVNVDVVNNALASGDLVIEAQTDVFIDANITPVLSADRTLTLKANRDINLEANSSIAANGFSLNTIIWSDADALEGGVAYIKNRAEILTNGGHLWIGGGSDSDIWNGLTVGNGTSTGNTTNSNGITLIKTNIQTDGGNIAFYGKGLPGFNAGIPTPISTGNSTNANGIRLHDGNLIDAGFGTIYMYGYANNQHPTSNSNGVELSQTVGAPDVITSSNNTERAIFIEGHAEGPSTVANSWGFYSHLSTVENTGGGTVHIKGSAVKNSGVSVATNGAILAASGKIILEGTAAGVTSPSVLVQGAVGQKENTNVTLSDANVEIIGDRFSISGQAPNGRIQSSGKLAIHAYTNGIDIGLGSALATLQLPASYFISNFADGFSEILIGDANTGTINIDGKLLYQDPLTLKTNNNIVFNAQADVGSESANALTLWARAKGDNEANDTNFGAIWMKQGSTIHTAGGNLTMGGGSDPYIGYAMGDPSVPSAENNAIYRGVAMNGSINAAGGHIIINGRGSSASSVSHARGVSIGGPIETTGSGNITIRGIGRGLSDAMALGDSYFFPNAVGTLKTETGNITIDGKPSSPNRNGLSISTSGSYIQTNGNFSATTNGRITATAGALDIGGSTYLEALDHITLTHENNDFDGSITVTSASNLQLTDINELILGEISASGTIVIATQNGDVTIAESISSTNATVDAIQIFADKDKNAGDPVGGNIKISGTPVISTGAGGQAKFYSGSILGSAGLIALIGEDNTRYNVDVNTTIFDPVLGSGNYALIREKENLPPTATNVSFSGALTTMQELTATYVYNDAENDLETGTTYQWYRADDSNGTGKLAIESANAITYTLSQEDIGKFISFEVTPKNAADTGVPVESIFKGPIADVFSARISASINVSCNGGSDGSATVEIAGGIGPYSYSWNDPSGSTTSVVENLAAGTYVVTITDSRNQETTASVTITEPEVYTVVAPEDVVACGSYSLPVLMEGNYFTQPDGKGTALFAEDLITSSQTLYVYGENENGCTDEKSFDITINENDIAAVIFSDHEVVYDGEEHTLAVVGLPDGASVDYNVENTYTNVGSYKVTATVTSAHSSCPHRILTATLTINKTEAAITADAIQSFTYDGTVKNVSASLNHSETELTYAEQQGYADAGTYQVIISSEETANYQAASKEVSLVIEKAEITGVTFEG</sequence>
<feature type="chain" id="PRO_5013110575" evidence="1">
    <location>
        <begin position="26"/>
        <end position="1675"/>
    </location>
</feature>
<evidence type="ECO:0000313" key="4">
    <source>
        <dbReference type="Proteomes" id="UP000184231"/>
    </source>
</evidence>
<dbReference type="Pfam" id="PF18886">
    <property type="entry name" value="DUF5649"/>
    <property type="match status" value="1"/>
</dbReference>
<keyword evidence="4" id="KW-1185">Reference proteome</keyword>
<evidence type="ECO:0000313" key="3">
    <source>
        <dbReference type="EMBL" id="SHJ80538.1"/>
    </source>
</evidence>
<accession>A0A1M6MAN5</accession>
<name>A0A1M6MAN5_9FLAO</name>
<organism evidence="3 4">
    <name type="scientific">Arenibacter nanhaiticus</name>
    <dbReference type="NCBI Taxonomy" id="558155"/>
    <lineage>
        <taxon>Bacteria</taxon>
        <taxon>Pseudomonadati</taxon>
        <taxon>Bacteroidota</taxon>
        <taxon>Flavobacteriia</taxon>
        <taxon>Flavobacteriales</taxon>
        <taxon>Flavobacteriaceae</taxon>
        <taxon>Arenibacter</taxon>
    </lineage>
</organism>
<feature type="signal peptide" evidence="1">
    <location>
        <begin position="1"/>
        <end position="25"/>
    </location>
</feature>
<dbReference type="Gene3D" id="2.60.40.740">
    <property type="match status" value="1"/>
</dbReference>
<dbReference type="RefSeq" id="WP_178338908.1">
    <property type="nucleotide sequence ID" value="NZ_FQYX01000039.1"/>
</dbReference>
<gene>
    <name evidence="3" type="ORF">SAMN04487911_13921</name>
</gene>
<dbReference type="Gene3D" id="2.60.40.2700">
    <property type="match status" value="1"/>
</dbReference>
<proteinExistence type="predicted"/>
<dbReference type="Pfam" id="PF23197">
    <property type="entry name" value="IG_AIR9"/>
    <property type="match status" value="1"/>
</dbReference>
<reference evidence="3 4" key="1">
    <citation type="submission" date="2016-11" db="EMBL/GenBank/DDBJ databases">
        <authorList>
            <person name="Jaros S."/>
            <person name="Januszkiewicz K."/>
            <person name="Wedrychowicz H."/>
        </authorList>
    </citation>
    <scope>NUCLEOTIDE SEQUENCE [LARGE SCALE GENOMIC DNA]</scope>
    <source>
        <strain evidence="3 4">CGMCC 1.8863</strain>
    </source>
</reference>
<dbReference type="Gene3D" id="2.60.40.2060">
    <property type="match status" value="1"/>
</dbReference>
<dbReference type="Proteomes" id="UP000184231">
    <property type="component" value="Unassembled WGS sequence"/>
</dbReference>
<protein>
    <submittedName>
        <fullName evidence="3">SprB repeat-containing protein</fullName>
    </submittedName>
</protein>
<dbReference type="InterPro" id="IPR043709">
    <property type="entry name" value="DUF5649"/>
</dbReference>
<evidence type="ECO:0000256" key="1">
    <source>
        <dbReference type="SAM" id="SignalP"/>
    </source>
</evidence>
<feature type="non-terminal residue" evidence="3">
    <location>
        <position position="1675"/>
    </location>
</feature>